<feature type="transmembrane region" description="Helical" evidence="2">
    <location>
        <begin position="181"/>
        <end position="202"/>
    </location>
</feature>
<accession>A0AAW0DWW8</accession>
<keyword evidence="5" id="KW-1185">Reference proteome</keyword>
<evidence type="ECO:0000313" key="5">
    <source>
        <dbReference type="Proteomes" id="UP001362999"/>
    </source>
</evidence>
<dbReference type="InterPro" id="IPR045339">
    <property type="entry name" value="DUF6534"/>
</dbReference>
<dbReference type="AlphaFoldDB" id="A0AAW0DWW8"/>
<name>A0AAW0DWW8_9AGAR</name>
<keyword evidence="2" id="KW-0472">Membrane</keyword>
<gene>
    <name evidence="4" type="ORF">R3P38DRAFT_3170087</name>
</gene>
<feature type="transmembrane region" description="Helical" evidence="2">
    <location>
        <begin position="34"/>
        <end position="53"/>
    </location>
</feature>
<feature type="transmembrane region" description="Helical" evidence="2">
    <location>
        <begin position="114"/>
        <end position="136"/>
    </location>
</feature>
<proteinExistence type="predicted"/>
<dbReference type="Proteomes" id="UP001362999">
    <property type="component" value="Unassembled WGS sequence"/>
</dbReference>
<dbReference type="PANTHER" id="PTHR40465:SF1">
    <property type="entry name" value="DUF6534 DOMAIN-CONTAINING PROTEIN"/>
    <property type="match status" value="1"/>
</dbReference>
<comment type="caution">
    <text evidence="4">The sequence shown here is derived from an EMBL/GenBank/DDBJ whole genome shotgun (WGS) entry which is preliminary data.</text>
</comment>
<dbReference type="PANTHER" id="PTHR40465">
    <property type="entry name" value="CHROMOSOME 1, WHOLE GENOME SHOTGUN SEQUENCE"/>
    <property type="match status" value="1"/>
</dbReference>
<organism evidence="4 5">
    <name type="scientific">Favolaschia claudopus</name>
    <dbReference type="NCBI Taxonomy" id="2862362"/>
    <lineage>
        <taxon>Eukaryota</taxon>
        <taxon>Fungi</taxon>
        <taxon>Dikarya</taxon>
        <taxon>Basidiomycota</taxon>
        <taxon>Agaricomycotina</taxon>
        <taxon>Agaricomycetes</taxon>
        <taxon>Agaricomycetidae</taxon>
        <taxon>Agaricales</taxon>
        <taxon>Marasmiineae</taxon>
        <taxon>Mycenaceae</taxon>
        <taxon>Favolaschia</taxon>
    </lineage>
</organism>
<keyword evidence="2" id="KW-0812">Transmembrane</keyword>
<keyword evidence="2" id="KW-1133">Transmembrane helix</keyword>
<protein>
    <recommendedName>
        <fullName evidence="3">DUF6534 domain-containing protein</fullName>
    </recommendedName>
</protein>
<feature type="transmembrane region" description="Helical" evidence="2">
    <location>
        <begin position="148"/>
        <end position="175"/>
    </location>
</feature>
<evidence type="ECO:0000256" key="2">
    <source>
        <dbReference type="SAM" id="Phobius"/>
    </source>
</evidence>
<sequence>MIVENSLNISDVNFWYAISFGDDASFAQRRYSKYYTSISGSLVATTAHIFFFWRIIHIRRDIWPLCIPIILIAIAEFAGGLGVGIISSLEDRTQHQFDANDIVDLHDLPHAVCFYLWLVCGAVADILIAIVMMILLSKTATHDSTRAVTNNIICFVFETNLFSATAAVLTIILFVVLRDDLYYLIPLFPLTAIYANTLLAMFNNRAIILHQRRSQALKNDTFVSESNEIPPRKAPARQHRADNHSSLSVVPESEATTV</sequence>
<dbReference type="Pfam" id="PF20152">
    <property type="entry name" value="DUF6534"/>
    <property type="match status" value="1"/>
</dbReference>
<evidence type="ECO:0000259" key="3">
    <source>
        <dbReference type="Pfam" id="PF20152"/>
    </source>
</evidence>
<dbReference type="EMBL" id="JAWWNJ010000005">
    <property type="protein sequence ID" value="KAK7055413.1"/>
    <property type="molecule type" value="Genomic_DNA"/>
</dbReference>
<evidence type="ECO:0000313" key="4">
    <source>
        <dbReference type="EMBL" id="KAK7055413.1"/>
    </source>
</evidence>
<reference evidence="4 5" key="1">
    <citation type="journal article" date="2024" name="J Genomics">
        <title>Draft genome sequencing and assembly of Favolaschia claudopus CIRM-BRFM 2984 isolated from oak limbs.</title>
        <authorList>
            <person name="Navarro D."/>
            <person name="Drula E."/>
            <person name="Chaduli D."/>
            <person name="Cazenave R."/>
            <person name="Ahrendt S."/>
            <person name="Wang J."/>
            <person name="Lipzen A."/>
            <person name="Daum C."/>
            <person name="Barry K."/>
            <person name="Grigoriev I.V."/>
            <person name="Favel A."/>
            <person name="Rosso M.N."/>
            <person name="Martin F."/>
        </authorList>
    </citation>
    <scope>NUCLEOTIDE SEQUENCE [LARGE SCALE GENOMIC DNA]</scope>
    <source>
        <strain evidence="4 5">CIRM-BRFM 2984</strain>
    </source>
</reference>
<feature type="compositionally biased region" description="Polar residues" evidence="1">
    <location>
        <begin position="244"/>
        <end position="258"/>
    </location>
</feature>
<feature type="transmembrane region" description="Helical" evidence="2">
    <location>
        <begin position="65"/>
        <end position="86"/>
    </location>
</feature>
<feature type="region of interest" description="Disordered" evidence="1">
    <location>
        <begin position="226"/>
        <end position="258"/>
    </location>
</feature>
<feature type="domain" description="DUF6534" evidence="3">
    <location>
        <begin position="122"/>
        <end position="206"/>
    </location>
</feature>
<evidence type="ECO:0000256" key="1">
    <source>
        <dbReference type="SAM" id="MobiDB-lite"/>
    </source>
</evidence>